<evidence type="ECO:0000256" key="5">
    <source>
        <dbReference type="ARBA" id="ARBA00023136"/>
    </source>
</evidence>
<reference evidence="9" key="1">
    <citation type="submission" date="2016-10" db="EMBL/GenBank/DDBJ databases">
        <authorList>
            <person name="Varghese N."/>
            <person name="Submissions S."/>
        </authorList>
    </citation>
    <scope>NUCLEOTIDE SEQUENCE [LARGE SCALE GENOMIC DNA]</scope>
    <source>
        <strain evidence="9">B48,IBRC-M 10115,DSM 25386,CECT 8001</strain>
    </source>
</reference>
<sequence length="249" mass="28143">MISVTIYFKLYLIVWVNSETISDVSYVFAGTERNEENLANTHLFSKEEELTNSITHGIGALLSIAALVLLIVFSSLYGNAWHIVSFTLFGVSMFLLYTSSTLVHALRPGRAKDFFEIMDHSSIYFFIAGTYTPFLFLAVKGSLGWTLFGIVWGIAIAGTIFKSFFVKKFMFTSTILYVVMGWLIVFAWNDLAANLHPNALFLLALGGILYTVGAIFYMWKLFKHHHAVWHLFVLAGTICHFFSVLYLLP</sequence>
<dbReference type="InterPro" id="IPR005744">
    <property type="entry name" value="Hy-lIII"/>
</dbReference>
<feature type="transmembrane region" description="Helical" evidence="7">
    <location>
        <begin position="83"/>
        <end position="103"/>
    </location>
</feature>
<proteinExistence type="inferred from homology"/>
<feature type="transmembrane region" description="Helical" evidence="7">
    <location>
        <begin position="231"/>
        <end position="248"/>
    </location>
</feature>
<keyword evidence="6" id="KW-0479">Metal-binding</keyword>
<dbReference type="GO" id="GO:0046872">
    <property type="term" value="F:metal ion binding"/>
    <property type="evidence" value="ECO:0007669"/>
    <property type="project" value="UniProtKB-KW"/>
</dbReference>
<evidence type="ECO:0000256" key="2">
    <source>
        <dbReference type="ARBA" id="ARBA00008488"/>
    </source>
</evidence>
<dbReference type="PANTHER" id="PTHR20855:SF129">
    <property type="entry name" value="HEMOLYSIN-3 HOMOLOG"/>
    <property type="match status" value="1"/>
</dbReference>
<feature type="binding site" evidence="6">
    <location>
        <position position="226"/>
    </location>
    <ligand>
        <name>Zn(2+)</name>
        <dbReference type="ChEBI" id="CHEBI:29105"/>
    </ligand>
</feature>
<gene>
    <name evidence="8" type="ORF">SAMN05192533_101406</name>
</gene>
<feature type="binding site" evidence="6">
    <location>
        <position position="104"/>
    </location>
    <ligand>
        <name>Zn(2+)</name>
        <dbReference type="ChEBI" id="CHEBI:29105"/>
    </ligand>
</feature>
<dbReference type="EMBL" id="FOBW01000001">
    <property type="protein sequence ID" value="SEM20442.1"/>
    <property type="molecule type" value="Genomic_DNA"/>
</dbReference>
<feature type="transmembrane region" description="Helical" evidence="7">
    <location>
        <begin position="123"/>
        <end position="139"/>
    </location>
</feature>
<feature type="transmembrane region" description="Helical" evidence="7">
    <location>
        <begin position="145"/>
        <end position="162"/>
    </location>
</feature>
<evidence type="ECO:0000256" key="7">
    <source>
        <dbReference type="SAM" id="Phobius"/>
    </source>
</evidence>
<dbReference type="GO" id="GO:0140911">
    <property type="term" value="F:pore-forming activity"/>
    <property type="evidence" value="ECO:0007669"/>
    <property type="project" value="InterPro"/>
</dbReference>
<dbReference type="Pfam" id="PF03006">
    <property type="entry name" value="HlyIII"/>
    <property type="match status" value="1"/>
</dbReference>
<evidence type="ECO:0000313" key="8">
    <source>
        <dbReference type="EMBL" id="SEM20442.1"/>
    </source>
</evidence>
<evidence type="ECO:0000256" key="6">
    <source>
        <dbReference type="PIRSR" id="PIRSR604254-1"/>
    </source>
</evidence>
<keyword evidence="5 7" id="KW-0472">Membrane</keyword>
<protein>
    <submittedName>
        <fullName evidence="8">Hemolysin III</fullName>
    </submittedName>
</protein>
<feature type="transmembrane region" description="Helical" evidence="7">
    <location>
        <begin position="54"/>
        <end position="77"/>
    </location>
</feature>
<dbReference type="NCBIfam" id="TIGR01065">
    <property type="entry name" value="hlyIII"/>
    <property type="match status" value="1"/>
</dbReference>
<comment type="similarity">
    <text evidence="2">Belongs to the UPF0073 (Hly-III) family.</text>
</comment>
<name>A0A1H7WFS0_9BACI</name>
<dbReference type="GO" id="GO:0012505">
    <property type="term" value="C:endomembrane system"/>
    <property type="evidence" value="ECO:0007669"/>
    <property type="project" value="UniProtKB-SubCell"/>
</dbReference>
<organism evidence="8 9">
    <name type="scientific">Mesobacillus persicus</name>
    <dbReference type="NCBI Taxonomy" id="930146"/>
    <lineage>
        <taxon>Bacteria</taxon>
        <taxon>Bacillati</taxon>
        <taxon>Bacillota</taxon>
        <taxon>Bacilli</taxon>
        <taxon>Bacillales</taxon>
        <taxon>Bacillaceae</taxon>
        <taxon>Mesobacillus</taxon>
    </lineage>
</organism>
<feature type="binding site" evidence="6">
    <location>
        <position position="230"/>
    </location>
    <ligand>
        <name>Zn(2+)</name>
        <dbReference type="ChEBI" id="CHEBI:29105"/>
    </ligand>
</feature>
<evidence type="ECO:0000256" key="3">
    <source>
        <dbReference type="ARBA" id="ARBA00022692"/>
    </source>
</evidence>
<dbReference type="STRING" id="930146.SAMN05192533_101406"/>
<accession>A0A1H7WFS0</accession>
<dbReference type="GO" id="GO:0016020">
    <property type="term" value="C:membrane"/>
    <property type="evidence" value="ECO:0007669"/>
    <property type="project" value="InterPro"/>
</dbReference>
<dbReference type="PANTHER" id="PTHR20855">
    <property type="entry name" value="ADIPOR/PROGESTIN RECEPTOR-RELATED"/>
    <property type="match status" value="1"/>
</dbReference>
<evidence type="ECO:0000256" key="1">
    <source>
        <dbReference type="ARBA" id="ARBA00004127"/>
    </source>
</evidence>
<keyword evidence="9" id="KW-1185">Reference proteome</keyword>
<evidence type="ECO:0000313" key="9">
    <source>
        <dbReference type="Proteomes" id="UP000198553"/>
    </source>
</evidence>
<dbReference type="InterPro" id="IPR004254">
    <property type="entry name" value="AdipoR/HlyIII-related"/>
</dbReference>
<keyword evidence="6" id="KW-0862">Zinc</keyword>
<feature type="transmembrane region" description="Helical" evidence="7">
    <location>
        <begin position="169"/>
        <end position="188"/>
    </location>
</feature>
<keyword evidence="3 7" id="KW-0812">Transmembrane</keyword>
<keyword evidence="4 7" id="KW-1133">Transmembrane helix</keyword>
<dbReference type="AlphaFoldDB" id="A0A1H7WFS0"/>
<evidence type="ECO:0000256" key="4">
    <source>
        <dbReference type="ARBA" id="ARBA00022989"/>
    </source>
</evidence>
<dbReference type="Proteomes" id="UP000198553">
    <property type="component" value="Unassembled WGS sequence"/>
</dbReference>
<comment type="subcellular location">
    <subcellularLocation>
        <location evidence="1">Endomembrane system</location>
        <topology evidence="1">Multi-pass membrane protein</topology>
    </subcellularLocation>
</comment>
<feature type="transmembrane region" description="Helical" evidence="7">
    <location>
        <begin position="200"/>
        <end position="219"/>
    </location>
</feature>